<feature type="domain" description="Rubrerythrin diiron-binding" evidence="1">
    <location>
        <begin position="10"/>
        <end position="146"/>
    </location>
</feature>
<evidence type="ECO:0000259" key="1">
    <source>
        <dbReference type="Pfam" id="PF02915"/>
    </source>
</evidence>
<dbReference type="PANTHER" id="PTHR33531:SF7">
    <property type="entry name" value="HYPOTHETICAL MEMBRANE PROTEIN, CONSERVED"/>
    <property type="match status" value="1"/>
</dbReference>
<dbReference type="InterPro" id="IPR003251">
    <property type="entry name" value="Rr_diiron-bd_dom"/>
</dbReference>
<sequence>MANDIKEVAQEAIKLELNGRYLFEQAFQTTKNELGKKMFRKLAEDEMGHLKKFEQLFSLIISKDQWQELIRQGETQKSNLIEEIKAGLKKQETTSDIEALRIGMELERKSITLFTRYAEETEDPNAKKVFNNIAEEEKYHYGLLQAQYDQVTQSGYWFDIAEFKMDAKY</sequence>
<dbReference type="GO" id="GO:0016491">
    <property type="term" value="F:oxidoreductase activity"/>
    <property type="evidence" value="ECO:0007669"/>
    <property type="project" value="InterPro"/>
</dbReference>
<evidence type="ECO:0000313" key="3">
    <source>
        <dbReference type="Proteomes" id="UP000191663"/>
    </source>
</evidence>
<organism evidence="2 3">
    <name type="scientific">candidate division WOR-3 bacterium 4484_100</name>
    <dbReference type="NCBI Taxonomy" id="1936077"/>
    <lineage>
        <taxon>Bacteria</taxon>
        <taxon>Bacteria division WOR-3</taxon>
    </lineage>
</organism>
<reference evidence="3" key="1">
    <citation type="submission" date="2017-01" db="EMBL/GenBank/DDBJ databases">
        <title>Novel pathways for hydrocarbon cycling and metabolic interdependencies in hydrothermal sediment communities.</title>
        <authorList>
            <person name="Dombrowski N."/>
            <person name="Seitz K."/>
            <person name="Teske A."/>
            <person name="Baker B."/>
        </authorList>
    </citation>
    <scope>NUCLEOTIDE SEQUENCE [LARGE SCALE GENOMIC DNA]</scope>
</reference>
<dbReference type="CDD" id="cd01045">
    <property type="entry name" value="Ferritin_like_AB"/>
    <property type="match status" value="1"/>
</dbReference>
<dbReference type="EMBL" id="MUKB01000025">
    <property type="protein sequence ID" value="OPX18292.1"/>
    <property type="molecule type" value="Genomic_DNA"/>
</dbReference>
<protein>
    <recommendedName>
        <fullName evidence="1">Rubrerythrin diiron-binding domain-containing protein</fullName>
    </recommendedName>
</protein>
<dbReference type="SUPFAM" id="SSF47240">
    <property type="entry name" value="Ferritin-like"/>
    <property type="match status" value="1"/>
</dbReference>
<dbReference type="AlphaFoldDB" id="A0A1V4QGD0"/>
<comment type="caution">
    <text evidence="2">The sequence shown here is derived from an EMBL/GenBank/DDBJ whole genome shotgun (WGS) entry which is preliminary data.</text>
</comment>
<evidence type="ECO:0000313" key="2">
    <source>
        <dbReference type="EMBL" id="OPX18292.1"/>
    </source>
</evidence>
<name>A0A1V4QGD0_UNCW3</name>
<dbReference type="InterPro" id="IPR009078">
    <property type="entry name" value="Ferritin-like_SF"/>
</dbReference>
<proteinExistence type="predicted"/>
<dbReference type="GO" id="GO:0046872">
    <property type="term" value="F:metal ion binding"/>
    <property type="evidence" value="ECO:0007669"/>
    <property type="project" value="InterPro"/>
</dbReference>
<dbReference type="PANTHER" id="PTHR33531">
    <property type="entry name" value="RUBRERYTHRIN SUBFAMILY"/>
    <property type="match status" value="1"/>
</dbReference>
<dbReference type="InterPro" id="IPR012347">
    <property type="entry name" value="Ferritin-like"/>
</dbReference>
<gene>
    <name evidence="2" type="ORF">BXT86_01955</name>
</gene>
<dbReference type="Pfam" id="PF02915">
    <property type="entry name" value="Rubrerythrin"/>
    <property type="match status" value="1"/>
</dbReference>
<accession>A0A1V4QGD0</accession>
<dbReference type="Gene3D" id="1.20.1260.10">
    <property type="match status" value="1"/>
</dbReference>
<dbReference type="Proteomes" id="UP000191663">
    <property type="component" value="Unassembled WGS sequence"/>
</dbReference>